<dbReference type="PANTHER" id="PTHR37833:SF1">
    <property type="entry name" value="SIGNAL PEPTIDE PROTEIN"/>
    <property type="match status" value="1"/>
</dbReference>
<protein>
    <recommendedName>
        <fullName evidence="3">DUF1573 domain-containing protein</fullName>
    </recommendedName>
</protein>
<dbReference type="Pfam" id="PF07610">
    <property type="entry name" value="DUF1573"/>
    <property type="match status" value="1"/>
</dbReference>
<dbReference type="PANTHER" id="PTHR37833">
    <property type="entry name" value="LIPOPROTEIN-RELATED"/>
    <property type="match status" value="1"/>
</dbReference>
<evidence type="ECO:0000313" key="1">
    <source>
        <dbReference type="EMBL" id="TWU45359.1"/>
    </source>
</evidence>
<organism evidence="1 2">
    <name type="scientific">Novipirellula aureliae</name>
    <dbReference type="NCBI Taxonomy" id="2527966"/>
    <lineage>
        <taxon>Bacteria</taxon>
        <taxon>Pseudomonadati</taxon>
        <taxon>Planctomycetota</taxon>
        <taxon>Planctomycetia</taxon>
        <taxon>Pirellulales</taxon>
        <taxon>Pirellulaceae</taxon>
        <taxon>Novipirellula</taxon>
    </lineage>
</organism>
<dbReference type="OrthoDB" id="215317at2"/>
<dbReference type="Gene3D" id="2.60.40.10">
    <property type="entry name" value="Immunoglobulins"/>
    <property type="match status" value="1"/>
</dbReference>
<evidence type="ECO:0000313" key="2">
    <source>
        <dbReference type="Proteomes" id="UP000315471"/>
    </source>
</evidence>
<comment type="caution">
    <text evidence="1">The sequence shown here is derived from an EMBL/GenBank/DDBJ whole genome shotgun (WGS) entry which is preliminary data.</text>
</comment>
<dbReference type="RefSeq" id="WP_146598077.1">
    <property type="nucleotide sequence ID" value="NZ_SJPY01000001.1"/>
</dbReference>
<dbReference type="Proteomes" id="UP000315471">
    <property type="component" value="Unassembled WGS sequence"/>
</dbReference>
<keyword evidence="2" id="KW-1185">Reference proteome</keyword>
<dbReference type="InterPro" id="IPR011467">
    <property type="entry name" value="DUF1573"/>
</dbReference>
<gene>
    <name evidence="1" type="ORF">Q31b_05310</name>
</gene>
<sequence length="426" mass="46818">MIRFLLVLVLAAAVGGVVGWSINYSRFGHRTAYMGEMVYQGEIKGEDYAEHLASFTQAENPKVELPDGDTYDFGAMSPNEKGEHRFVIKNVGDGDLTLRLGATTCKCTLGTLKTDRLKPGEETDVLLEWNVKTNEKAFSQSAQILTNDPDNYAIDLKVAGRVVYQMEMVPDTLTFGEIASSEGTQLTAKIYNYMSPPIENIEATFSSEELNKFSDVTIEPFEPSDADGPNAKAVQGFRVSIDLKPGMRQGPVSQNLIFKFTQPNHGELVAENANVEVNEAASSSENEKMQFSAVITGKVVGSIGMIPNPRLEETELGNFIYDFGQVGADGPFKAKVFVVLKGENRDEEKLSIGAVVPEDVVKATLSEPLRRGAMTLYPLEFELIPGPEPIKRLGRNKDDYGKVRVVSEREGGDRLTIGLRFSLEPK</sequence>
<evidence type="ECO:0008006" key="3">
    <source>
        <dbReference type="Google" id="ProtNLM"/>
    </source>
</evidence>
<dbReference type="InterPro" id="IPR013783">
    <property type="entry name" value="Ig-like_fold"/>
</dbReference>
<proteinExistence type="predicted"/>
<reference evidence="1 2" key="1">
    <citation type="submission" date="2019-02" db="EMBL/GenBank/DDBJ databases">
        <title>Deep-cultivation of Planctomycetes and their phenomic and genomic characterization uncovers novel biology.</title>
        <authorList>
            <person name="Wiegand S."/>
            <person name="Jogler M."/>
            <person name="Boedeker C."/>
            <person name="Pinto D."/>
            <person name="Vollmers J."/>
            <person name="Rivas-Marin E."/>
            <person name="Kohn T."/>
            <person name="Peeters S.H."/>
            <person name="Heuer A."/>
            <person name="Rast P."/>
            <person name="Oberbeckmann S."/>
            <person name="Bunk B."/>
            <person name="Jeske O."/>
            <person name="Meyerdierks A."/>
            <person name="Storesund J.E."/>
            <person name="Kallscheuer N."/>
            <person name="Luecker S."/>
            <person name="Lage O.M."/>
            <person name="Pohl T."/>
            <person name="Merkel B.J."/>
            <person name="Hornburger P."/>
            <person name="Mueller R.-W."/>
            <person name="Bruemmer F."/>
            <person name="Labrenz M."/>
            <person name="Spormann A.M."/>
            <person name="Op Den Camp H."/>
            <person name="Overmann J."/>
            <person name="Amann R."/>
            <person name="Jetten M.S.M."/>
            <person name="Mascher T."/>
            <person name="Medema M.H."/>
            <person name="Devos D.P."/>
            <person name="Kaster A.-K."/>
            <person name="Ovreas L."/>
            <person name="Rohde M."/>
            <person name="Galperin M.Y."/>
            <person name="Jogler C."/>
        </authorList>
    </citation>
    <scope>NUCLEOTIDE SEQUENCE [LARGE SCALE GENOMIC DNA]</scope>
    <source>
        <strain evidence="1 2">Q31b</strain>
    </source>
</reference>
<dbReference type="EMBL" id="SJPY01000001">
    <property type="protein sequence ID" value="TWU45359.1"/>
    <property type="molecule type" value="Genomic_DNA"/>
</dbReference>
<dbReference type="AlphaFoldDB" id="A0A5C6EDR0"/>
<accession>A0A5C6EDR0</accession>
<name>A0A5C6EDR0_9BACT</name>